<comment type="caution">
    <text evidence="3">The sequence shown here is derived from an EMBL/GenBank/DDBJ whole genome shotgun (WGS) entry which is preliminary data.</text>
</comment>
<protein>
    <submittedName>
        <fullName evidence="3">Uncharacterized protein</fullName>
    </submittedName>
</protein>
<evidence type="ECO:0000256" key="1">
    <source>
        <dbReference type="SAM" id="MobiDB-lite"/>
    </source>
</evidence>
<feature type="region of interest" description="Disordered" evidence="1">
    <location>
        <begin position="22"/>
        <end position="41"/>
    </location>
</feature>
<keyword evidence="2" id="KW-0732">Signal</keyword>
<feature type="signal peptide" evidence="2">
    <location>
        <begin position="1"/>
        <end position="20"/>
    </location>
</feature>
<feature type="chain" id="PRO_5029897453" evidence="2">
    <location>
        <begin position="21"/>
        <end position="100"/>
    </location>
</feature>
<evidence type="ECO:0000256" key="2">
    <source>
        <dbReference type="SAM" id="SignalP"/>
    </source>
</evidence>
<dbReference type="Proteomes" id="UP000541610">
    <property type="component" value="Unassembled WGS sequence"/>
</dbReference>
<evidence type="ECO:0000313" key="3">
    <source>
        <dbReference type="EMBL" id="KAF4688267.1"/>
    </source>
</evidence>
<gene>
    <name evidence="3" type="ORF">FOZ60_002966</name>
</gene>
<organism evidence="3 4">
    <name type="scientific">Perkinsus olseni</name>
    <name type="common">Perkinsus atlanticus</name>
    <dbReference type="NCBI Taxonomy" id="32597"/>
    <lineage>
        <taxon>Eukaryota</taxon>
        <taxon>Sar</taxon>
        <taxon>Alveolata</taxon>
        <taxon>Perkinsozoa</taxon>
        <taxon>Perkinsea</taxon>
        <taxon>Perkinsida</taxon>
        <taxon>Perkinsidae</taxon>
        <taxon>Perkinsus</taxon>
    </lineage>
</organism>
<dbReference type="EMBL" id="JABANP010000157">
    <property type="protein sequence ID" value="KAF4688267.1"/>
    <property type="molecule type" value="Genomic_DNA"/>
</dbReference>
<proteinExistence type="predicted"/>
<feature type="compositionally biased region" description="Basic and acidic residues" evidence="1">
    <location>
        <begin position="29"/>
        <end position="41"/>
    </location>
</feature>
<name>A0A7J6NXJ0_PEROL</name>
<reference evidence="3 4" key="1">
    <citation type="submission" date="2020-04" db="EMBL/GenBank/DDBJ databases">
        <title>Perkinsus olseni comparative genomics.</title>
        <authorList>
            <person name="Bogema D.R."/>
        </authorList>
    </citation>
    <scope>NUCLEOTIDE SEQUENCE [LARGE SCALE GENOMIC DNA]</scope>
    <source>
        <strain evidence="3">00978-12</strain>
    </source>
</reference>
<accession>A0A7J6NXJ0</accession>
<evidence type="ECO:0000313" key="4">
    <source>
        <dbReference type="Proteomes" id="UP000541610"/>
    </source>
</evidence>
<sequence length="100" mass="10956">MTIIGRNPLLMLFALPSLEAVRSSGGGKEAPDVPKKPSPVRDENESIFWAMSGIPEWKRLKIIEAMAADAFKSWDELEAADVKKPSDEQEAAVSENLSQS</sequence>
<dbReference type="AlphaFoldDB" id="A0A7J6NXJ0"/>